<evidence type="ECO:0000256" key="7">
    <source>
        <dbReference type="SAM" id="Phobius"/>
    </source>
</evidence>
<feature type="transmembrane region" description="Helical" evidence="7">
    <location>
        <begin position="130"/>
        <end position="154"/>
    </location>
</feature>
<feature type="transmembrane region" description="Helical" evidence="7">
    <location>
        <begin position="60"/>
        <end position="81"/>
    </location>
</feature>
<dbReference type="GO" id="GO:0016887">
    <property type="term" value="F:ATP hydrolysis activity"/>
    <property type="evidence" value="ECO:0007669"/>
    <property type="project" value="InterPro"/>
</dbReference>
<evidence type="ECO:0000256" key="2">
    <source>
        <dbReference type="ARBA" id="ARBA00022692"/>
    </source>
</evidence>
<dbReference type="GO" id="GO:0015421">
    <property type="term" value="F:ABC-type oligopeptide transporter activity"/>
    <property type="evidence" value="ECO:0007669"/>
    <property type="project" value="TreeGrafter"/>
</dbReference>
<dbReference type="PANTHER" id="PTHR43394:SF1">
    <property type="entry name" value="ATP-BINDING CASSETTE SUB-FAMILY B MEMBER 10, MITOCHONDRIAL"/>
    <property type="match status" value="1"/>
</dbReference>
<dbReference type="PANTHER" id="PTHR43394">
    <property type="entry name" value="ATP-DEPENDENT PERMEASE MDL1, MITOCHONDRIAL"/>
    <property type="match status" value="1"/>
</dbReference>
<dbReference type="PROSITE" id="PS50893">
    <property type="entry name" value="ABC_TRANSPORTER_2"/>
    <property type="match status" value="1"/>
</dbReference>
<dbReference type="InterPro" id="IPR011527">
    <property type="entry name" value="ABC1_TM_dom"/>
</dbReference>
<feature type="transmembrane region" description="Helical" evidence="7">
    <location>
        <begin position="240"/>
        <end position="261"/>
    </location>
</feature>
<evidence type="ECO:0000256" key="6">
    <source>
        <dbReference type="ARBA" id="ARBA00023136"/>
    </source>
</evidence>
<evidence type="ECO:0000259" key="8">
    <source>
        <dbReference type="PROSITE" id="PS50893"/>
    </source>
</evidence>
<feature type="domain" description="ABC transporter" evidence="8">
    <location>
        <begin position="339"/>
        <end position="558"/>
    </location>
</feature>
<name>A0A9D1TLL3_9FIRM</name>
<dbReference type="AlphaFoldDB" id="A0A9D1TLL3"/>
<accession>A0A9D1TLL3</accession>
<dbReference type="InterPro" id="IPR003593">
    <property type="entry name" value="AAA+_ATPase"/>
</dbReference>
<keyword evidence="2 7" id="KW-0812">Transmembrane</keyword>
<dbReference type="Pfam" id="PF00664">
    <property type="entry name" value="ABC_membrane"/>
    <property type="match status" value="1"/>
</dbReference>
<dbReference type="Gene3D" id="1.20.1560.10">
    <property type="entry name" value="ABC transporter type 1, transmembrane domain"/>
    <property type="match status" value="1"/>
</dbReference>
<comment type="subcellular location">
    <subcellularLocation>
        <location evidence="1">Cell membrane</location>
        <topology evidence="1">Multi-pass membrane protein</topology>
    </subcellularLocation>
</comment>
<dbReference type="CDD" id="cd07346">
    <property type="entry name" value="ABC_6TM_exporters"/>
    <property type="match status" value="1"/>
</dbReference>
<dbReference type="EMBL" id="DXIJ01000004">
    <property type="protein sequence ID" value="HIV85234.1"/>
    <property type="molecule type" value="Genomic_DNA"/>
</dbReference>
<keyword evidence="6 7" id="KW-0472">Membrane</keyword>
<dbReference type="GO" id="GO:0005524">
    <property type="term" value="F:ATP binding"/>
    <property type="evidence" value="ECO:0007669"/>
    <property type="project" value="UniProtKB-KW"/>
</dbReference>
<evidence type="ECO:0000256" key="4">
    <source>
        <dbReference type="ARBA" id="ARBA00022840"/>
    </source>
</evidence>
<dbReference type="SUPFAM" id="SSF90123">
    <property type="entry name" value="ABC transporter transmembrane region"/>
    <property type="match status" value="1"/>
</dbReference>
<dbReference type="InterPro" id="IPR039421">
    <property type="entry name" value="Type_1_exporter"/>
</dbReference>
<reference evidence="10" key="2">
    <citation type="submission" date="2021-04" db="EMBL/GenBank/DDBJ databases">
        <authorList>
            <person name="Gilroy R."/>
        </authorList>
    </citation>
    <scope>NUCLEOTIDE SEQUENCE</scope>
    <source>
        <strain evidence="10">5790</strain>
    </source>
</reference>
<keyword evidence="5 7" id="KW-1133">Transmembrane helix</keyword>
<dbReference type="Pfam" id="PF00005">
    <property type="entry name" value="ABC_tran"/>
    <property type="match status" value="1"/>
</dbReference>
<dbReference type="GO" id="GO:0005886">
    <property type="term" value="C:plasma membrane"/>
    <property type="evidence" value="ECO:0007669"/>
    <property type="project" value="UniProtKB-SubCell"/>
</dbReference>
<keyword evidence="3" id="KW-0547">Nucleotide-binding</keyword>
<sequence length="558" mass="60681">MKHNKALKWIFSRIRPILHIIAFLIIFRCAAAALGIMFAFLSRDVIDSAVSGNMPLLLRYSAVTVLTVIAEAALSYISNYVENRTTASFDRTLKLRLFKSIEEKDYYRISKHHSGDLLTRITDDVSMVSLNAVCVIPDLLSVCLSLVLALISLIRLDPRFGLIFLLGGALFMGAVKLFSRFLKRLHKRVQEAVANGNAFFQESLVNLLMVKVFGIEKEIAAKCADLQNTVVNEKIRRSNIYLLSSAGANLMFNAGGLYALIWSAFRLAAGGISFGTLTAMIQLVNRVQSPVAGLSAFIPKAFSILASAERIIEIEELPAEDPGDKLKNPSGFYSELTEIRFDSVSFAYDRLPVISGADFSVPKGSFVVISGHSGIGKSTLMKLLLGVYKPQSGSISLIAGDRKIPVGKNTRPLFAYVPQGNMILSGTVRDAVKIVAPGASDAEIMEAAKISCALDFIDALPDKLDTEIGENGLGLSEGQIQRLAVTRALLSGAEILLLDEATSALDSETETQLLKNLRTLRGKTCIIISHKPSAFKVCDFALGVSEGRVTINRLKNKS</sequence>
<feature type="transmembrane region" description="Helical" evidence="7">
    <location>
        <begin position="160"/>
        <end position="178"/>
    </location>
</feature>
<gene>
    <name evidence="10" type="ORF">H9900_00305</name>
</gene>
<dbReference type="PROSITE" id="PS50929">
    <property type="entry name" value="ABC_TM1F"/>
    <property type="match status" value="1"/>
</dbReference>
<comment type="caution">
    <text evidence="10">The sequence shown here is derived from an EMBL/GenBank/DDBJ whole genome shotgun (WGS) entry which is preliminary data.</text>
</comment>
<dbReference type="InterPro" id="IPR036640">
    <property type="entry name" value="ABC1_TM_sf"/>
</dbReference>
<dbReference type="SUPFAM" id="SSF52540">
    <property type="entry name" value="P-loop containing nucleoside triphosphate hydrolases"/>
    <property type="match status" value="1"/>
</dbReference>
<protein>
    <submittedName>
        <fullName evidence="10">ABC transporter ATP-binding protein/permease</fullName>
    </submittedName>
</protein>
<evidence type="ECO:0000256" key="5">
    <source>
        <dbReference type="ARBA" id="ARBA00022989"/>
    </source>
</evidence>
<keyword evidence="4 10" id="KW-0067">ATP-binding</keyword>
<evidence type="ECO:0000256" key="3">
    <source>
        <dbReference type="ARBA" id="ARBA00022741"/>
    </source>
</evidence>
<evidence type="ECO:0000313" key="10">
    <source>
        <dbReference type="EMBL" id="HIV85234.1"/>
    </source>
</evidence>
<dbReference type="Gene3D" id="3.40.50.300">
    <property type="entry name" value="P-loop containing nucleotide triphosphate hydrolases"/>
    <property type="match status" value="1"/>
</dbReference>
<evidence type="ECO:0000256" key="1">
    <source>
        <dbReference type="ARBA" id="ARBA00004651"/>
    </source>
</evidence>
<dbReference type="Proteomes" id="UP000824162">
    <property type="component" value="Unassembled WGS sequence"/>
</dbReference>
<proteinExistence type="predicted"/>
<reference evidence="10" key="1">
    <citation type="journal article" date="2021" name="PeerJ">
        <title>Extensive microbial diversity within the chicken gut microbiome revealed by metagenomics and culture.</title>
        <authorList>
            <person name="Gilroy R."/>
            <person name="Ravi A."/>
            <person name="Getino M."/>
            <person name="Pursley I."/>
            <person name="Horton D.L."/>
            <person name="Alikhan N.F."/>
            <person name="Baker D."/>
            <person name="Gharbi K."/>
            <person name="Hall N."/>
            <person name="Watson M."/>
            <person name="Adriaenssens E.M."/>
            <person name="Foster-Nyarko E."/>
            <person name="Jarju S."/>
            <person name="Secka A."/>
            <person name="Antonio M."/>
            <person name="Oren A."/>
            <person name="Chaudhuri R.R."/>
            <person name="La Ragione R."/>
            <person name="Hildebrand F."/>
            <person name="Pallen M.J."/>
        </authorList>
    </citation>
    <scope>NUCLEOTIDE SEQUENCE</scope>
    <source>
        <strain evidence="10">5790</strain>
    </source>
</reference>
<feature type="transmembrane region" description="Helical" evidence="7">
    <location>
        <begin position="20"/>
        <end position="40"/>
    </location>
</feature>
<dbReference type="SMART" id="SM00382">
    <property type="entry name" value="AAA"/>
    <property type="match status" value="1"/>
</dbReference>
<dbReference type="InterPro" id="IPR003439">
    <property type="entry name" value="ABC_transporter-like_ATP-bd"/>
</dbReference>
<organism evidence="10 11">
    <name type="scientific">Candidatus Monoglobus merdigallinarum</name>
    <dbReference type="NCBI Taxonomy" id="2838698"/>
    <lineage>
        <taxon>Bacteria</taxon>
        <taxon>Bacillati</taxon>
        <taxon>Bacillota</taxon>
        <taxon>Clostridia</taxon>
        <taxon>Monoglobales</taxon>
        <taxon>Monoglobaceae</taxon>
        <taxon>Monoglobus</taxon>
    </lineage>
</organism>
<dbReference type="InterPro" id="IPR027417">
    <property type="entry name" value="P-loop_NTPase"/>
</dbReference>
<feature type="domain" description="ABC transmembrane type-1" evidence="9">
    <location>
        <begin position="22"/>
        <end position="299"/>
    </location>
</feature>
<evidence type="ECO:0000259" key="9">
    <source>
        <dbReference type="PROSITE" id="PS50929"/>
    </source>
</evidence>
<evidence type="ECO:0000313" key="11">
    <source>
        <dbReference type="Proteomes" id="UP000824162"/>
    </source>
</evidence>